<feature type="transmembrane region" description="Helical" evidence="1">
    <location>
        <begin position="31"/>
        <end position="54"/>
    </location>
</feature>
<proteinExistence type="predicted"/>
<keyword evidence="1" id="KW-0812">Transmembrane</keyword>
<comment type="caution">
    <text evidence="2">The sequence shown here is derived from an EMBL/GenBank/DDBJ whole genome shotgun (WGS) entry which is preliminary data.</text>
</comment>
<reference evidence="2" key="1">
    <citation type="journal article" date="2015" name="Nature">
        <title>Complex archaea that bridge the gap between prokaryotes and eukaryotes.</title>
        <authorList>
            <person name="Spang A."/>
            <person name="Saw J.H."/>
            <person name="Jorgensen S.L."/>
            <person name="Zaremba-Niedzwiedzka K."/>
            <person name="Martijn J."/>
            <person name="Lind A.E."/>
            <person name="van Eijk R."/>
            <person name="Schleper C."/>
            <person name="Guy L."/>
            <person name="Ettema T.J."/>
        </authorList>
    </citation>
    <scope>NUCLEOTIDE SEQUENCE</scope>
</reference>
<dbReference type="AlphaFoldDB" id="A0A0F9L9A6"/>
<sequence>MILAIAMYFVVGCVWCSYAVSQQVRHFGVPGMRIVVCAILNIAIWPIAMVCAIAKDWR</sequence>
<gene>
    <name evidence="2" type="ORF">LCGC14_1303850</name>
</gene>
<organism evidence="2">
    <name type="scientific">marine sediment metagenome</name>
    <dbReference type="NCBI Taxonomy" id="412755"/>
    <lineage>
        <taxon>unclassified sequences</taxon>
        <taxon>metagenomes</taxon>
        <taxon>ecological metagenomes</taxon>
    </lineage>
</organism>
<evidence type="ECO:0000256" key="1">
    <source>
        <dbReference type="SAM" id="Phobius"/>
    </source>
</evidence>
<keyword evidence="1" id="KW-1133">Transmembrane helix</keyword>
<name>A0A0F9L9A6_9ZZZZ</name>
<dbReference type="EMBL" id="LAZR01007633">
    <property type="protein sequence ID" value="KKM83981.1"/>
    <property type="molecule type" value="Genomic_DNA"/>
</dbReference>
<accession>A0A0F9L9A6</accession>
<protein>
    <submittedName>
        <fullName evidence="2">Uncharacterized protein</fullName>
    </submittedName>
</protein>
<evidence type="ECO:0000313" key="2">
    <source>
        <dbReference type="EMBL" id="KKM83981.1"/>
    </source>
</evidence>
<keyword evidence="1" id="KW-0472">Membrane</keyword>